<dbReference type="EMBL" id="CP020918">
    <property type="protein sequence ID" value="AWG21895.1"/>
    <property type="molecule type" value="Genomic_DNA"/>
</dbReference>
<name>A0A2S1LDQ7_9FLAO</name>
<dbReference type="SUPFAM" id="SSF51430">
    <property type="entry name" value="NAD(P)-linked oxidoreductase"/>
    <property type="match status" value="1"/>
</dbReference>
<dbReference type="PANTHER" id="PTHR43312:SF1">
    <property type="entry name" value="NADP-DEPENDENT OXIDOREDUCTASE DOMAIN-CONTAINING PROTEIN"/>
    <property type="match status" value="1"/>
</dbReference>
<proteinExistence type="predicted"/>
<evidence type="ECO:0000313" key="2">
    <source>
        <dbReference type="EMBL" id="AWG21895.1"/>
    </source>
</evidence>
<keyword evidence="3" id="KW-1185">Reference proteome</keyword>
<evidence type="ECO:0000259" key="1">
    <source>
        <dbReference type="Pfam" id="PF00248"/>
    </source>
</evidence>
<dbReference type="Gene3D" id="3.20.20.100">
    <property type="entry name" value="NADP-dependent oxidoreductase domain"/>
    <property type="match status" value="1"/>
</dbReference>
<dbReference type="RefSeq" id="WP_108740828.1">
    <property type="nucleotide sequence ID" value="NZ_CP020918.1"/>
</dbReference>
<dbReference type="InterPro" id="IPR053135">
    <property type="entry name" value="AKR2_Oxidoreductase"/>
</dbReference>
<evidence type="ECO:0000313" key="3">
    <source>
        <dbReference type="Proteomes" id="UP000244527"/>
    </source>
</evidence>
<feature type="domain" description="NADP-dependent oxidoreductase" evidence="1">
    <location>
        <begin position="6"/>
        <end position="297"/>
    </location>
</feature>
<dbReference type="OrthoDB" id="9773828at2"/>
<dbReference type="PANTHER" id="PTHR43312">
    <property type="entry name" value="D-THREO-ALDOSE 1-DEHYDROGENASE"/>
    <property type="match status" value="1"/>
</dbReference>
<sequence length="317" mass="35849">MASSNIGLGTAAIGRPHYINIRESSEDAFDLQAFKKKAFKVLDAAYKKGVRYYDTAPGYGIAEQILGEWLLTKNDPSVEVATKWGYVYTANFDLHADIHEFKDHSVEQLTKQWEDSKILFPNLTSLQIHSATFDSGVLENEAVHQKMFEIKKSQNIKIGLSVSGANQVDILKKALEIKIEDEPLFEIFQVTYNILDQSLLTILDRIKSNGNRIIIKEGLANGRLLPNADYPHYYDLYKTLAHLSEKYAVGSDAIALQFCVQSVAPFMVLSGASTVKQLKENLKVGTFQLSDEDLALLYAFKTEPEAYWQERKQLQWN</sequence>
<organism evidence="2 3">
    <name type="scientific">Flavobacterium faecale</name>
    <dbReference type="NCBI Taxonomy" id="1355330"/>
    <lineage>
        <taxon>Bacteria</taxon>
        <taxon>Pseudomonadati</taxon>
        <taxon>Bacteroidota</taxon>
        <taxon>Flavobacteriia</taxon>
        <taxon>Flavobacteriales</taxon>
        <taxon>Flavobacteriaceae</taxon>
        <taxon>Flavobacterium</taxon>
    </lineage>
</organism>
<gene>
    <name evidence="2" type="ORF">FFWV33_10320</name>
</gene>
<dbReference type="Pfam" id="PF00248">
    <property type="entry name" value="Aldo_ket_red"/>
    <property type="match status" value="1"/>
</dbReference>
<dbReference type="InterPro" id="IPR036812">
    <property type="entry name" value="NAD(P)_OxRdtase_dom_sf"/>
</dbReference>
<reference evidence="2 3" key="1">
    <citation type="submission" date="2017-04" db="EMBL/GenBank/DDBJ databases">
        <title>Compelte genome sequence of WV33.</title>
        <authorList>
            <person name="Lee P.C."/>
        </authorList>
    </citation>
    <scope>NUCLEOTIDE SEQUENCE [LARGE SCALE GENOMIC DNA]</scope>
    <source>
        <strain evidence="2 3">WV33</strain>
    </source>
</reference>
<dbReference type="InterPro" id="IPR023210">
    <property type="entry name" value="NADP_OxRdtase_dom"/>
</dbReference>
<protein>
    <submittedName>
        <fullName evidence="2">Oxidoreductase</fullName>
    </submittedName>
</protein>
<dbReference type="Proteomes" id="UP000244527">
    <property type="component" value="Chromosome"/>
</dbReference>
<dbReference type="AlphaFoldDB" id="A0A2S1LDQ7"/>
<dbReference type="KEGG" id="ffa:FFWV33_10320"/>
<accession>A0A2S1LDQ7</accession>